<keyword evidence="2" id="KW-1133">Transmembrane helix</keyword>
<name>A0AAR5PLP8_DENPD</name>
<feature type="chain" id="PRO_5043893865" evidence="3">
    <location>
        <begin position="22"/>
        <end position="795"/>
    </location>
</feature>
<evidence type="ECO:0000256" key="2">
    <source>
        <dbReference type="SAM" id="Phobius"/>
    </source>
</evidence>
<dbReference type="Proteomes" id="UP000019118">
    <property type="component" value="Unassembled WGS sequence"/>
</dbReference>
<proteinExistence type="predicted"/>
<keyword evidence="3" id="KW-0732">Signal</keyword>
<reference evidence="5" key="1">
    <citation type="journal article" date="2013" name="Genome Biol.">
        <title>Draft genome of the mountain pine beetle, Dendroctonus ponderosae Hopkins, a major forest pest.</title>
        <authorList>
            <person name="Keeling C.I."/>
            <person name="Yuen M.M."/>
            <person name="Liao N.Y."/>
            <person name="Docking T.R."/>
            <person name="Chan S.K."/>
            <person name="Taylor G.A."/>
            <person name="Palmquist D.L."/>
            <person name="Jackman S.D."/>
            <person name="Nguyen A."/>
            <person name="Li M."/>
            <person name="Henderson H."/>
            <person name="Janes J.K."/>
            <person name="Zhao Y."/>
            <person name="Pandoh P."/>
            <person name="Moore R."/>
            <person name="Sperling F.A."/>
            <person name="Huber D.P."/>
            <person name="Birol I."/>
            <person name="Jones S.J."/>
            <person name="Bohlmann J."/>
        </authorList>
    </citation>
    <scope>NUCLEOTIDE SEQUENCE</scope>
</reference>
<dbReference type="GeneID" id="109538951"/>
<evidence type="ECO:0000313" key="5">
    <source>
        <dbReference type="Proteomes" id="UP000019118"/>
    </source>
</evidence>
<feature type="region of interest" description="Disordered" evidence="1">
    <location>
        <begin position="147"/>
        <end position="507"/>
    </location>
</feature>
<feature type="transmembrane region" description="Helical" evidence="2">
    <location>
        <begin position="716"/>
        <end position="739"/>
    </location>
</feature>
<dbReference type="RefSeq" id="XP_019761959.1">
    <property type="nucleotide sequence ID" value="XM_019906400.2"/>
</dbReference>
<reference evidence="4" key="2">
    <citation type="submission" date="2024-08" db="UniProtKB">
        <authorList>
            <consortium name="EnsemblMetazoa"/>
        </authorList>
    </citation>
    <scope>IDENTIFICATION</scope>
</reference>
<feature type="compositionally biased region" description="Basic and acidic residues" evidence="1">
    <location>
        <begin position="587"/>
        <end position="596"/>
    </location>
</feature>
<sequence length="795" mass="84547">MIRLIGLHYTIGFLLLSFSLAISNQYVINDENNDAVWNQYDANWEDNPFLLDDNAHVILKRDADDVPLEGAANETKEVHLNSDPLVAAESELSGNEPVFHTNSSLPEETPFDTAKDQIADDSPKGANEQIEEAPIEPAQHAQDEVVAVEEPAVQSADDSATDEKSAPVDEAVASGSLNQTEPVLEQKQQAAEELVPVPDVSESGKGDEEKNVAPDEESVPAGDVDVVVPIDQDPPVVEPEEQQPVEEPQPVADASDKESEPAGDVDAVGPIDQDQPVVGQENQQPADEPEPVADASEPIQDDDVASDLIPAPAEEEETVDAVVPVDQDGPELDLDEQQTVEEPKSAANASEAVNIDDDEKDIGSVDETALDKEEPSVDAEFGAALNISGAIEIDENAQDVASDDEQSEGNNAESNVEEHEILKEPSLVEPVYYGNETEEHVPSGENGDELSEQEQELLNENQESVDTNDDTGDESPGEEPPAEEGVALKENENGIDTNSSAGNEELGGEAAVIALVPLTENRDSVDVNESAAEENPVVEEEQPIVEGKEIAEDAVKPSEGEPAGVEENGDSASDGAPPQAPDSPPQDSDKKEEDVASKPSSDDDSDLNPPPLIHNISTETPASSSDKSTSSSSEDAVEATQKPKEAEVVDDHQSGNAILLKNPHTSPGSSVEGSDTDKLLSNSPVNANSKSLATENEPQPNTGESTTNVSKAGKDATILIVLFVIVIIIGAAALTHHFIKKRKEKISEQAEVGNGIRMADKNSEDIEKGTEMKPLIKSNNTLIVKEYSDKKNDAA</sequence>
<keyword evidence="2" id="KW-0472">Membrane</keyword>
<feature type="signal peptide" evidence="3">
    <location>
        <begin position="1"/>
        <end position="21"/>
    </location>
</feature>
<keyword evidence="2" id="KW-0812">Transmembrane</keyword>
<feature type="region of interest" description="Disordered" evidence="1">
    <location>
        <begin position="96"/>
        <end position="129"/>
    </location>
</feature>
<feature type="compositionally biased region" description="Polar residues" evidence="1">
    <location>
        <begin position="175"/>
        <end position="189"/>
    </location>
</feature>
<feature type="compositionally biased region" description="Polar residues" evidence="1">
    <location>
        <begin position="663"/>
        <end position="709"/>
    </location>
</feature>
<dbReference type="AlphaFoldDB" id="A0AAR5PLP8"/>
<evidence type="ECO:0000313" key="4">
    <source>
        <dbReference type="EnsemblMetazoa" id="XP_019761959.1"/>
    </source>
</evidence>
<feature type="compositionally biased region" description="Basic and acidic residues" evidence="1">
    <location>
        <begin position="546"/>
        <end position="559"/>
    </location>
</feature>
<keyword evidence="5" id="KW-1185">Reference proteome</keyword>
<organism evidence="4 5">
    <name type="scientific">Dendroctonus ponderosae</name>
    <name type="common">Mountain pine beetle</name>
    <dbReference type="NCBI Taxonomy" id="77166"/>
    <lineage>
        <taxon>Eukaryota</taxon>
        <taxon>Metazoa</taxon>
        <taxon>Ecdysozoa</taxon>
        <taxon>Arthropoda</taxon>
        <taxon>Hexapoda</taxon>
        <taxon>Insecta</taxon>
        <taxon>Pterygota</taxon>
        <taxon>Neoptera</taxon>
        <taxon>Endopterygota</taxon>
        <taxon>Coleoptera</taxon>
        <taxon>Polyphaga</taxon>
        <taxon>Cucujiformia</taxon>
        <taxon>Curculionidae</taxon>
        <taxon>Scolytinae</taxon>
        <taxon>Dendroctonus</taxon>
    </lineage>
</organism>
<feature type="compositionally biased region" description="Acidic residues" evidence="1">
    <location>
        <begin position="466"/>
        <end position="482"/>
    </location>
</feature>
<feature type="compositionally biased region" description="Basic and acidic residues" evidence="1">
    <location>
        <begin position="113"/>
        <end position="123"/>
    </location>
</feature>
<feature type="compositionally biased region" description="Basic and acidic residues" evidence="1">
    <location>
        <begin position="641"/>
        <end position="653"/>
    </location>
</feature>
<feature type="compositionally biased region" description="Low complexity" evidence="1">
    <location>
        <begin position="223"/>
        <end position="235"/>
    </location>
</feature>
<dbReference type="EnsemblMetazoa" id="XM_019906400.1">
    <property type="protein sequence ID" value="XP_019761959.1"/>
    <property type="gene ID" value="LOC109538951"/>
</dbReference>
<protein>
    <submittedName>
        <fullName evidence="4">Uncharacterized protein</fullName>
    </submittedName>
</protein>
<evidence type="ECO:0000256" key="1">
    <source>
        <dbReference type="SAM" id="MobiDB-lite"/>
    </source>
</evidence>
<feature type="compositionally biased region" description="Acidic residues" evidence="1">
    <location>
        <begin position="446"/>
        <end position="457"/>
    </location>
</feature>
<dbReference type="KEGG" id="dpa:109538951"/>
<feature type="region of interest" description="Disordered" evidence="1">
    <location>
        <begin position="519"/>
        <end position="709"/>
    </location>
</feature>
<evidence type="ECO:0000256" key="3">
    <source>
        <dbReference type="SAM" id="SignalP"/>
    </source>
</evidence>
<feature type="compositionally biased region" description="Low complexity" evidence="1">
    <location>
        <begin position="623"/>
        <end position="633"/>
    </location>
</feature>
<feature type="compositionally biased region" description="Acidic residues" evidence="1">
    <location>
        <begin position="392"/>
        <end position="407"/>
    </location>
</feature>
<feature type="compositionally biased region" description="Basic and acidic residues" evidence="1">
    <location>
        <begin position="202"/>
        <end position="213"/>
    </location>
</feature>
<accession>A0AAR5PLP8</accession>
<feature type="compositionally biased region" description="Acidic residues" evidence="1">
    <location>
        <begin position="328"/>
        <end position="339"/>
    </location>
</feature>